<keyword evidence="2" id="KW-1185">Reference proteome</keyword>
<accession>A0ABV8PF82</accession>
<evidence type="ECO:0000313" key="2">
    <source>
        <dbReference type="Proteomes" id="UP001595789"/>
    </source>
</evidence>
<reference evidence="2" key="1">
    <citation type="journal article" date="2019" name="Int. J. Syst. Evol. Microbiol.">
        <title>The Global Catalogue of Microorganisms (GCM) 10K type strain sequencing project: providing services to taxonomists for standard genome sequencing and annotation.</title>
        <authorList>
            <consortium name="The Broad Institute Genomics Platform"/>
            <consortium name="The Broad Institute Genome Sequencing Center for Infectious Disease"/>
            <person name="Wu L."/>
            <person name="Ma J."/>
        </authorList>
    </citation>
    <scope>NUCLEOTIDE SEQUENCE [LARGE SCALE GENOMIC DNA]</scope>
    <source>
        <strain evidence="2">CCM 8691</strain>
    </source>
</reference>
<dbReference type="Proteomes" id="UP001595789">
    <property type="component" value="Unassembled WGS sequence"/>
</dbReference>
<protein>
    <recommendedName>
        <fullName evidence="3">Lipocalin-like domain-containing protein</fullName>
    </recommendedName>
</protein>
<evidence type="ECO:0000313" key="1">
    <source>
        <dbReference type="EMBL" id="MFC4213006.1"/>
    </source>
</evidence>
<organism evidence="1 2">
    <name type="scientific">Pedobacter lithocola</name>
    <dbReference type="NCBI Taxonomy" id="1908239"/>
    <lineage>
        <taxon>Bacteria</taxon>
        <taxon>Pseudomonadati</taxon>
        <taxon>Bacteroidota</taxon>
        <taxon>Sphingobacteriia</taxon>
        <taxon>Sphingobacteriales</taxon>
        <taxon>Sphingobacteriaceae</taxon>
        <taxon>Pedobacter</taxon>
    </lineage>
</organism>
<dbReference type="RefSeq" id="WP_378987622.1">
    <property type="nucleotide sequence ID" value="NZ_JBHSBW010000013.1"/>
</dbReference>
<sequence length="199" mass="21731">MRNLILLIALFIVSGAKNVAKGQCETTIGKPALQTNMMIWGAFETDKKSRPYVAEIINVNGNTLKCKFVHTNSIYTMQLIKKDNQGSVTSFSAKVTGTVGGKFSTGNIFTFIAYSPEPDGCDLEAKMDYTNLDAIAVFPDGKLFYGILSKKDGKYIMTFAHSGSVYTFDKSWKVTKQVGGSYKVGTLVTTVYAKGVIVK</sequence>
<name>A0ABV8PF82_9SPHI</name>
<evidence type="ECO:0008006" key="3">
    <source>
        <dbReference type="Google" id="ProtNLM"/>
    </source>
</evidence>
<proteinExistence type="predicted"/>
<gene>
    <name evidence="1" type="ORF">ACFOWA_17555</name>
</gene>
<comment type="caution">
    <text evidence="1">The sequence shown here is derived from an EMBL/GenBank/DDBJ whole genome shotgun (WGS) entry which is preliminary data.</text>
</comment>
<dbReference type="EMBL" id="JBHSBW010000013">
    <property type="protein sequence ID" value="MFC4213006.1"/>
    <property type="molecule type" value="Genomic_DNA"/>
</dbReference>